<keyword evidence="2" id="KW-0812">Transmembrane</keyword>
<dbReference type="GO" id="GO:0043683">
    <property type="term" value="P:type IV pilus assembly"/>
    <property type="evidence" value="ECO:0007669"/>
    <property type="project" value="InterPro"/>
</dbReference>
<dbReference type="EMBL" id="FLUK01000165">
    <property type="protein sequence ID" value="SBV88174.1"/>
    <property type="molecule type" value="Genomic_DNA"/>
</dbReference>
<evidence type="ECO:0000256" key="1">
    <source>
        <dbReference type="ARBA" id="ARBA00022481"/>
    </source>
</evidence>
<dbReference type="Pfam" id="PF07963">
    <property type="entry name" value="N_methyl"/>
    <property type="match status" value="1"/>
</dbReference>
<dbReference type="PROSITE" id="PS00409">
    <property type="entry name" value="PROKAR_NTER_METHYL"/>
    <property type="match status" value="1"/>
</dbReference>
<keyword evidence="1" id="KW-0488">Methylation</keyword>
<dbReference type="SUPFAM" id="SSF54523">
    <property type="entry name" value="Pili subunits"/>
    <property type="match status" value="1"/>
</dbReference>
<dbReference type="InterPro" id="IPR000983">
    <property type="entry name" value="Bac_GSPG_pilin"/>
</dbReference>
<sequence length="135" mass="14530">MSRQFRSPVSRGFSLIELMITVAIIAILATIAISSYRWAVVKSRRATAAACLQEAAQAMERYYTVNMSYQGAAMTTCSADVQNFYTFSAQTTATTFVLSGAPITSRQPDSKCGTLTINQLGVRTSSASSDASACW</sequence>
<reference evidence="4" key="1">
    <citation type="submission" date="2016-07" db="EMBL/GenBank/DDBJ databases">
        <authorList>
            <person name="Florea S."/>
            <person name="Webb J.S."/>
            <person name="Jaromczyk J."/>
            <person name="Schardl C.L."/>
        </authorList>
    </citation>
    <scope>NUCLEOTIDE SEQUENCE [LARGE SCALE GENOMIC DNA]</scope>
</reference>
<evidence type="ECO:0000313" key="3">
    <source>
        <dbReference type="EMBL" id="SBV88174.1"/>
    </source>
</evidence>
<organism evidence="3 4">
    <name type="scientific">Xanthomonas graminis pv. graminis</name>
    <dbReference type="NCBI Taxonomy" id="134874"/>
    <lineage>
        <taxon>Bacteria</taxon>
        <taxon>Pseudomonadati</taxon>
        <taxon>Pseudomonadota</taxon>
        <taxon>Gammaproteobacteria</taxon>
        <taxon>Lysobacterales</taxon>
        <taxon>Lysobacteraceae</taxon>
        <taxon>Xanthomonas</taxon>
        <taxon>Xanthomonas translucens group</taxon>
        <taxon>Xanthomonas graminis</taxon>
    </lineage>
</organism>
<dbReference type="Gene3D" id="3.30.700.10">
    <property type="entry name" value="Glycoprotein, Type 4 Pilin"/>
    <property type="match status" value="1"/>
</dbReference>
<dbReference type="RefSeq" id="WP_039956201.1">
    <property type="nucleotide sequence ID" value="NZ_FLTU01000164.1"/>
</dbReference>
<dbReference type="InterPro" id="IPR045584">
    <property type="entry name" value="Pilin-like"/>
</dbReference>
<dbReference type="NCBIfam" id="TIGR02532">
    <property type="entry name" value="IV_pilin_GFxxxE"/>
    <property type="match status" value="1"/>
</dbReference>
<accession>A0A1M4J8U9</accession>
<protein>
    <submittedName>
        <fullName evidence="3">Type IV pilus assembly protein PilE</fullName>
    </submittedName>
</protein>
<keyword evidence="2" id="KW-1133">Transmembrane helix</keyword>
<name>A0A1M4J8U9_9XANT</name>
<dbReference type="Pfam" id="PF16732">
    <property type="entry name" value="ComP_DUS"/>
    <property type="match status" value="1"/>
</dbReference>
<dbReference type="GO" id="GO:0015628">
    <property type="term" value="P:protein secretion by the type II secretion system"/>
    <property type="evidence" value="ECO:0007669"/>
    <property type="project" value="InterPro"/>
</dbReference>
<dbReference type="AlphaFoldDB" id="A0A1M4J8U9"/>
<evidence type="ECO:0000256" key="2">
    <source>
        <dbReference type="SAM" id="Phobius"/>
    </source>
</evidence>
<dbReference type="GO" id="GO:0015627">
    <property type="term" value="C:type II protein secretion system complex"/>
    <property type="evidence" value="ECO:0007669"/>
    <property type="project" value="InterPro"/>
</dbReference>
<proteinExistence type="predicted"/>
<evidence type="ECO:0000313" key="4">
    <source>
        <dbReference type="Proteomes" id="UP000184997"/>
    </source>
</evidence>
<gene>
    <name evidence="3" type="primary">pilE</name>
    <name evidence="3" type="ORF">XTGNCPPB3709_2111</name>
</gene>
<dbReference type="PRINTS" id="PR00813">
    <property type="entry name" value="BCTERIALGSPG"/>
</dbReference>
<dbReference type="Proteomes" id="UP000184997">
    <property type="component" value="Unassembled WGS sequence"/>
</dbReference>
<keyword evidence="2" id="KW-0472">Membrane</keyword>
<feature type="transmembrane region" description="Helical" evidence="2">
    <location>
        <begin position="12"/>
        <end position="36"/>
    </location>
</feature>
<dbReference type="InterPro" id="IPR012902">
    <property type="entry name" value="N_methyl_site"/>
</dbReference>
<dbReference type="InterPro" id="IPR031982">
    <property type="entry name" value="PilE-like"/>
</dbReference>